<feature type="domain" description="Reverse transcriptase" evidence="1">
    <location>
        <begin position="134"/>
        <end position="280"/>
    </location>
</feature>
<dbReference type="PANTHER" id="PTHR24559:SF444">
    <property type="entry name" value="REVERSE TRANSCRIPTASE DOMAIN-CONTAINING PROTEIN"/>
    <property type="match status" value="1"/>
</dbReference>
<dbReference type="InterPro" id="IPR043502">
    <property type="entry name" value="DNA/RNA_pol_sf"/>
</dbReference>
<evidence type="ECO:0000313" key="3">
    <source>
        <dbReference type="Proteomes" id="UP001165121"/>
    </source>
</evidence>
<dbReference type="Pfam" id="PF00078">
    <property type="entry name" value="RVT_1"/>
    <property type="match status" value="1"/>
</dbReference>
<sequence>MRQLSHGFQVSPGSIEIEQICLLTSSDQPAVLTNTVSDDVSSSRRKAAEPKSVREECFADQSWTALQDSNNPVYSLARKFDDIFPEKILAELLAERGVRHEINLVPGSKYCVTRQWPLPRDQVQAIDDFFKGRGKTGHLRQSTSPHSSPTFCVKKATGGWRIVHAINKLNDATIPAPTPIPRKDKVLETLSGSVLFSAIDLTDGFRSDRRLQILMRESDITLTAVSTPSGMLWEWHVMPQGPKNAPATFNRMVSHVLRPLRAFTPSYFDDILVHSRAEDV</sequence>
<dbReference type="AlphaFoldDB" id="A0A9W6XV17"/>
<dbReference type="OrthoDB" id="121617at2759"/>
<organism evidence="2 3">
    <name type="scientific">Phytophthora fragariaefolia</name>
    <dbReference type="NCBI Taxonomy" id="1490495"/>
    <lineage>
        <taxon>Eukaryota</taxon>
        <taxon>Sar</taxon>
        <taxon>Stramenopiles</taxon>
        <taxon>Oomycota</taxon>
        <taxon>Peronosporomycetes</taxon>
        <taxon>Peronosporales</taxon>
        <taxon>Peronosporaceae</taxon>
        <taxon>Phytophthora</taxon>
    </lineage>
</organism>
<dbReference type="InterPro" id="IPR053134">
    <property type="entry name" value="RNA-dir_DNA_polymerase"/>
</dbReference>
<protein>
    <submittedName>
        <fullName evidence="2">Unnamed protein product</fullName>
    </submittedName>
</protein>
<comment type="caution">
    <text evidence="2">The sequence shown here is derived from an EMBL/GenBank/DDBJ whole genome shotgun (WGS) entry which is preliminary data.</text>
</comment>
<proteinExistence type="predicted"/>
<dbReference type="PROSITE" id="PS50878">
    <property type="entry name" value="RT_POL"/>
    <property type="match status" value="1"/>
</dbReference>
<reference evidence="2" key="1">
    <citation type="submission" date="2023-04" db="EMBL/GenBank/DDBJ databases">
        <title>Phytophthora fragariaefolia NBRC 109709.</title>
        <authorList>
            <person name="Ichikawa N."/>
            <person name="Sato H."/>
            <person name="Tonouchi N."/>
        </authorList>
    </citation>
    <scope>NUCLEOTIDE SEQUENCE</scope>
    <source>
        <strain evidence="2">NBRC 109709</strain>
    </source>
</reference>
<dbReference type="Gene3D" id="3.30.70.270">
    <property type="match status" value="1"/>
</dbReference>
<dbReference type="Gene3D" id="3.10.10.10">
    <property type="entry name" value="HIV Type 1 Reverse Transcriptase, subunit A, domain 1"/>
    <property type="match status" value="1"/>
</dbReference>
<evidence type="ECO:0000313" key="2">
    <source>
        <dbReference type="EMBL" id="GMF46334.1"/>
    </source>
</evidence>
<dbReference type="InterPro" id="IPR043128">
    <property type="entry name" value="Rev_trsase/Diguanyl_cyclase"/>
</dbReference>
<dbReference type="EMBL" id="BSXT01001961">
    <property type="protein sequence ID" value="GMF46334.1"/>
    <property type="molecule type" value="Genomic_DNA"/>
</dbReference>
<accession>A0A9W6XV17</accession>
<dbReference type="PANTHER" id="PTHR24559">
    <property type="entry name" value="TRANSPOSON TY3-I GAG-POL POLYPROTEIN"/>
    <property type="match status" value="1"/>
</dbReference>
<gene>
    <name evidence="2" type="ORF">Pfra01_001699600</name>
</gene>
<evidence type="ECO:0000259" key="1">
    <source>
        <dbReference type="PROSITE" id="PS50878"/>
    </source>
</evidence>
<keyword evidence="3" id="KW-1185">Reference proteome</keyword>
<dbReference type="SUPFAM" id="SSF56672">
    <property type="entry name" value="DNA/RNA polymerases"/>
    <property type="match status" value="1"/>
</dbReference>
<dbReference type="Proteomes" id="UP001165121">
    <property type="component" value="Unassembled WGS sequence"/>
</dbReference>
<dbReference type="InterPro" id="IPR000477">
    <property type="entry name" value="RT_dom"/>
</dbReference>
<name>A0A9W6XV17_9STRA</name>
<dbReference type="CDD" id="cd01647">
    <property type="entry name" value="RT_LTR"/>
    <property type="match status" value="1"/>
</dbReference>